<proteinExistence type="predicted"/>
<protein>
    <submittedName>
        <fullName evidence="1">Type IV fimbrial biogenesis protein PilY1</fullName>
    </submittedName>
</protein>
<dbReference type="EMBL" id="UOFN01000122">
    <property type="protein sequence ID" value="VAW80012.1"/>
    <property type="molecule type" value="Genomic_DNA"/>
</dbReference>
<name>A0A3B0YXC6_9ZZZZ</name>
<reference evidence="1" key="1">
    <citation type="submission" date="2018-06" db="EMBL/GenBank/DDBJ databases">
        <authorList>
            <person name="Zhirakovskaya E."/>
        </authorList>
    </citation>
    <scope>NUCLEOTIDE SEQUENCE</scope>
</reference>
<dbReference type="Gene3D" id="3.40.50.410">
    <property type="entry name" value="von Willebrand factor, type A domain"/>
    <property type="match status" value="1"/>
</dbReference>
<accession>A0A3B0YXC6</accession>
<dbReference type="SUPFAM" id="SSF53300">
    <property type="entry name" value="vWA-like"/>
    <property type="match status" value="1"/>
</dbReference>
<evidence type="ECO:0000313" key="1">
    <source>
        <dbReference type="EMBL" id="VAW80012.1"/>
    </source>
</evidence>
<dbReference type="AlphaFoldDB" id="A0A3B0YXC6"/>
<organism evidence="1">
    <name type="scientific">hydrothermal vent metagenome</name>
    <dbReference type="NCBI Taxonomy" id="652676"/>
    <lineage>
        <taxon>unclassified sequences</taxon>
        <taxon>metagenomes</taxon>
        <taxon>ecological metagenomes</taxon>
    </lineage>
</organism>
<dbReference type="InterPro" id="IPR036465">
    <property type="entry name" value="vWFA_dom_sf"/>
</dbReference>
<gene>
    <name evidence="1" type="ORF">MNBD_GAMMA15-749</name>
</gene>
<sequence>MKAKRTTQLNTISAVTLCIASWGAQAEPGTLSDTPLFLSTNVPANIFFLIDDSGSMDWEILLSNQALNLYPGATHHYHYFDFGHPDDDNEIRTLCPGFNVLAYDPSKTYTPWLGRDNNGNTFQNMTVGAARTNPSFTGTTNVSAHFYIEWKDDGDGVLELGECPIPTGYGGSLSNAECAASNDCVRVQDLTPIEQDNYANWFTYYRNREFVAKRALSEIITNSTARMGLATLWNNNNVRTLITDVDDITTPIDLTAQANKQNLLQNLFDINSSGGTPLRQRLEDVGNYYEGNNPGWGPSPILSAADGGECQQNFTIVMTDGLWNGGNPAIHEADSDGNTAWDGGLYADANNDANSSHTLADVAMHYYERDLDTTLGNNVRTITGVDDNDTQHMVTYSVAFGVTGNLDPTINPGD</sequence>
<feature type="non-terminal residue" evidence="1">
    <location>
        <position position="414"/>
    </location>
</feature>